<dbReference type="AlphaFoldDB" id="A0A4R2HZJ3"/>
<evidence type="ECO:0000313" key="2">
    <source>
        <dbReference type="Proteomes" id="UP000294862"/>
    </source>
</evidence>
<dbReference type="InterPro" id="IPR012334">
    <property type="entry name" value="Pectin_lyas_fold"/>
</dbReference>
<sequence length="342" mass="35564">MPATAATFCVASESMAQQALDAAATNGEIDVIYFHAGTYPLVNGLHFSTQVAGDHKKVIVRGGYNPSCDTRIGYTVLDGQNLIRPLLIHLQGPDELHLEYLVFEHGTVGAASTFGPNGGGMYVQASVDAQSRLVLDSLRFLANAADGGSGGGLVVAGGVSLELRNSLFRSNTAQDGHAAGMVLYGDAHIVNNTVSGNAGLPPEPQAAFFITMAQGHTAWLGNNIFWGNPGAAHDLRLEVFGDGAFQLVANDIGTRGGVEPVEVGDTNLDNVDPQFDMQDTGFFDLPLGPASPLIDAGESAPAGGLPAFDLLGALRVNGQGVDLGAYELDRLFANGFDGLPVE</sequence>
<reference evidence="1 2" key="1">
    <citation type="journal article" date="2015" name="Stand. Genomic Sci.">
        <title>Genomic Encyclopedia of Bacterial and Archaeal Type Strains, Phase III: the genomes of soil and plant-associated and newly described type strains.</title>
        <authorList>
            <person name="Whitman W.B."/>
            <person name="Woyke T."/>
            <person name="Klenk H.P."/>
            <person name="Zhou Y."/>
            <person name="Lilburn T.G."/>
            <person name="Beck B.J."/>
            <person name="De Vos P."/>
            <person name="Vandamme P."/>
            <person name="Eisen J.A."/>
            <person name="Garrity G."/>
            <person name="Hugenholtz P."/>
            <person name="Kyrpides N.C."/>
        </authorList>
    </citation>
    <scope>NUCLEOTIDE SEQUENCE [LARGE SCALE GENOMIC DNA]</scope>
    <source>
        <strain evidence="1 2">A3</strain>
    </source>
</reference>
<dbReference type="SUPFAM" id="SSF51126">
    <property type="entry name" value="Pectin lyase-like"/>
    <property type="match status" value="1"/>
</dbReference>
<name>A0A4R2HZJ3_9GAMM</name>
<evidence type="ECO:0000313" key="1">
    <source>
        <dbReference type="EMBL" id="TCO36088.1"/>
    </source>
</evidence>
<dbReference type="EMBL" id="SLWQ01000014">
    <property type="protein sequence ID" value="TCO36088.1"/>
    <property type="molecule type" value="Genomic_DNA"/>
</dbReference>
<dbReference type="Gene3D" id="2.160.20.10">
    <property type="entry name" value="Single-stranded right-handed beta-helix, Pectin lyase-like"/>
    <property type="match status" value="1"/>
</dbReference>
<keyword evidence="2" id="KW-1185">Reference proteome</keyword>
<dbReference type="InterPro" id="IPR011050">
    <property type="entry name" value="Pectin_lyase_fold/virulence"/>
</dbReference>
<dbReference type="NCBIfam" id="NF041518">
    <property type="entry name" value="choice_anch_Q"/>
    <property type="match status" value="1"/>
</dbReference>
<evidence type="ECO:0008006" key="3">
    <source>
        <dbReference type="Google" id="ProtNLM"/>
    </source>
</evidence>
<organism evidence="1 2">
    <name type="scientific">Dokdonella fugitiva</name>
    <dbReference type="NCBI Taxonomy" id="328517"/>
    <lineage>
        <taxon>Bacteria</taxon>
        <taxon>Pseudomonadati</taxon>
        <taxon>Pseudomonadota</taxon>
        <taxon>Gammaproteobacteria</taxon>
        <taxon>Lysobacterales</taxon>
        <taxon>Rhodanobacteraceae</taxon>
        <taxon>Dokdonella</taxon>
    </lineage>
</organism>
<protein>
    <recommendedName>
        <fullName evidence="3">Parallel beta helix pectate lyase-like protein</fullName>
    </recommendedName>
</protein>
<proteinExistence type="predicted"/>
<dbReference type="InterPro" id="IPR059226">
    <property type="entry name" value="Choice_anch_Q_dom"/>
</dbReference>
<accession>A0A4R2HZJ3</accession>
<comment type="caution">
    <text evidence="1">The sequence shown here is derived from an EMBL/GenBank/DDBJ whole genome shotgun (WGS) entry which is preliminary data.</text>
</comment>
<gene>
    <name evidence="1" type="ORF">EV148_1149</name>
</gene>
<dbReference type="Proteomes" id="UP000294862">
    <property type="component" value="Unassembled WGS sequence"/>
</dbReference>